<proteinExistence type="predicted"/>
<protein>
    <submittedName>
        <fullName evidence="1">Uncharacterized protein</fullName>
    </submittedName>
</protein>
<reference evidence="1 2" key="1">
    <citation type="submission" date="2020-10" db="EMBL/GenBank/DDBJ databases">
        <title>Trueperella pecoris sp. nov. isolated from bovine and porcine specimens.</title>
        <authorList>
            <person name="Schoenecker L."/>
            <person name="Schnydrig P."/>
            <person name="Brodard I."/>
            <person name="Thomann A."/>
            <person name="Hemphill A."/>
            <person name="Rodriguez-Campos S."/>
            <person name="Perreten V."/>
            <person name="Jores J."/>
            <person name="Kittl S."/>
        </authorList>
    </citation>
    <scope>NUCLEOTIDE SEQUENCE [LARGE SCALE GENOMIC DNA]</scope>
    <source>
        <strain evidence="1 2">19OD0592</strain>
    </source>
</reference>
<gene>
    <name evidence="1" type="ORF">INS90_09785</name>
</gene>
<dbReference type="AlphaFoldDB" id="A0A7M1QZL4"/>
<dbReference type="Proteomes" id="UP000594961">
    <property type="component" value="Chromosome"/>
</dbReference>
<evidence type="ECO:0000313" key="2">
    <source>
        <dbReference type="Proteomes" id="UP000594961"/>
    </source>
</evidence>
<accession>A0A7M1QZL4</accession>
<organism evidence="1 2">
    <name type="scientific">Trueperella pecoris</name>
    <dbReference type="NCBI Taxonomy" id="2733571"/>
    <lineage>
        <taxon>Bacteria</taxon>
        <taxon>Bacillati</taxon>
        <taxon>Actinomycetota</taxon>
        <taxon>Actinomycetes</taxon>
        <taxon>Actinomycetales</taxon>
        <taxon>Actinomycetaceae</taxon>
        <taxon>Trueperella</taxon>
    </lineage>
</organism>
<dbReference type="EMBL" id="CP063212">
    <property type="protein sequence ID" value="QOR47522.1"/>
    <property type="molecule type" value="Genomic_DNA"/>
</dbReference>
<evidence type="ECO:0000313" key="1">
    <source>
        <dbReference type="EMBL" id="QOR47522.1"/>
    </source>
</evidence>
<sequence length="123" mass="14104">MTLQENARHVALLMPIKLVDDPHIKGKTPKVPYISLDHQLCNALAVWLKRCTNRDWAPISCSIYDDGARILIEGMADTKPPLPPDWGEDKKPDFRYLTRSIDAPKTIARAKHIKPLELTRLYY</sequence>
<name>A0A7M1QZL4_9ACTO</name>
<dbReference type="RefSeq" id="WP_197552783.1">
    <property type="nucleotide sequence ID" value="NZ_CP063212.1"/>
</dbReference>